<feature type="coiled-coil region" evidence="1">
    <location>
        <begin position="29"/>
        <end position="63"/>
    </location>
</feature>
<dbReference type="AlphaFoldDB" id="A0A844YYK2"/>
<accession>A0A844YYK2</accession>
<dbReference type="OrthoDB" id="1263265at2"/>
<gene>
    <name evidence="2" type="ORF">GRI99_10375</name>
</gene>
<dbReference type="InterPro" id="IPR007420">
    <property type="entry name" value="DUF465"/>
</dbReference>
<evidence type="ECO:0000313" key="3">
    <source>
        <dbReference type="Proteomes" id="UP000466966"/>
    </source>
</evidence>
<sequence length="83" mass="9281">MSHTPHELAAEFPQDAAIIHKLKISDPHFANLADTYHDLNREIHRIESEVEAASDERTETLKKKRLALADEIGAILAKARAEA</sequence>
<dbReference type="EMBL" id="WTYV01000003">
    <property type="protein sequence ID" value="MXO72040.1"/>
    <property type="molecule type" value="Genomic_DNA"/>
</dbReference>
<dbReference type="Proteomes" id="UP000466966">
    <property type="component" value="Unassembled WGS sequence"/>
</dbReference>
<comment type="caution">
    <text evidence="2">The sequence shown here is derived from an EMBL/GenBank/DDBJ whole genome shotgun (WGS) entry which is preliminary data.</text>
</comment>
<reference evidence="2 3" key="1">
    <citation type="submission" date="2019-12" db="EMBL/GenBank/DDBJ databases">
        <title>Genomic-based taxomic classification of the family Erythrobacteraceae.</title>
        <authorList>
            <person name="Xu L."/>
        </authorList>
    </citation>
    <scope>NUCLEOTIDE SEQUENCE [LARGE SCALE GENOMIC DNA]</scope>
    <source>
        <strain evidence="2 3">M0322</strain>
    </source>
</reference>
<evidence type="ECO:0000256" key="1">
    <source>
        <dbReference type="SAM" id="Coils"/>
    </source>
</evidence>
<dbReference type="InterPro" id="IPR038444">
    <property type="entry name" value="DUF465_sf"/>
</dbReference>
<organism evidence="2 3">
    <name type="scientific">Alteraurantiacibacter buctensis</name>
    <dbReference type="NCBI Taxonomy" id="1503981"/>
    <lineage>
        <taxon>Bacteria</taxon>
        <taxon>Pseudomonadati</taxon>
        <taxon>Pseudomonadota</taxon>
        <taxon>Alphaproteobacteria</taxon>
        <taxon>Sphingomonadales</taxon>
        <taxon>Erythrobacteraceae</taxon>
        <taxon>Alteraurantiacibacter</taxon>
    </lineage>
</organism>
<dbReference type="Gene3D" id="6.10.280.50">
    <property type="match status" value="1"/>
</dbReference>
<keyword evidence="1" id="KW-0175">Coiled coil</keyword>
<keyword evidence="3" id="KW-1185">Reference proteome</keyword>
<proteinExistence type="predicted"/>
<dbReference type="RefSeq" id="WP_160771960.1">
    <property type="nucleotide sequence ID" value="NZ_WTYV01000003.1"/>
</dbReference>
<protein>
    <submittedName>
        <fullName evidence="2">DUF465 domain-containing protein</fullName>
    </submittedName>
</protein>
<dbReference type="Pfam" id="PF04325">
    <property type="entry name" value="DUF465"/>
    <property type="match status" value="1"/>
</dbReference>
<evidence type="ECO:0000313" key="2">
    <source>
        <dbReference type="EMBL" id="MXO72040.1"/>
    </source>
</evidence>
<name>A0A844YYK2_9SPHN</name>